<dbReference type="InterPro" id="IPR005877">
    <property type="entry name" value="YSIRK_signal_dom"/>
</dbReference>
<dbReference type="RefSeq" id="WP_260212042.1">
    <property type="nucleotide sequence ID" value="NZ_CP049763.1"/>
</dbReference>
<feature type="domain" description="YSIRK Gram-positive signal peptide" evidence="3">
    <location>
        <begin position="11"/>
        <end position="32"/>
    </location>
</feature>
<comment type="caution">
    <text evidence="4">The sequence shown here is derived from an EMBL/GenBank/DDBJ whole genome shotgun (WGS) entry which is preliminary data.</text>
</comment>
<gene>
    <name evidence="4" type="ORF">ODV14_01955</name>
</gene>
<dbReference type="Proteomes" id="UP001141961">
    <property type="component" value="Unassembled WGS sequence"/>
</dbReference>
<sequence length="87" mass="9436">MDKNKEDFEGKQRFSIRKLTIGACSVLLGTLLWTEVDQQVVHADTTEGGTGDVPTSQESGREQNKNESALLDKVISNGGDLENNAAE</sequence>
<protein>
    <submittedName>
        <fullName evidence="4">YSIRK-type signal peptide-containing protein</fullName>
    </submittedName>
</protein>
<evidence type="ECO:0000256" key="1">
    <source>
        <dbReference type="ARBA" id="ARBA00022729"/>
    </source>
</evidence>
<proteinExistence type="predicted"/>
<organism evidence="4 5">
    <name type="scientific">Lactobacillus amylovorus</name>
    <dbReference type="NCBI Taxonomy" id="1604"/>
    <lineage>
        <taxon>Bacteria</taxon>
        <taxon>Bacillati</taxon>
        <taxon>Bacillota</taxon>
        <taxon>Bacilli</taxon>
        <taxon>Lactobacillales</taxon>
        <taxon>Lactobacillaceae</taxon>
        <taxon>Lactobacillus</taxon>
    </lineage>
</organism>
<dbReference type="AlphaFoldDB" id="A0AAW6B8E2"/>
<dbReference type="Pfam" id="PF04650">
    <property type="entry name" value="YSIRK_signal"/>
    <property type="match status" value="1"/>
</dbReference>
<dbReference type="EMBL" id="JAOTHD010000004">
    <property type="protein sequence ID" value="MDB6246131.1"/>
    <property type="molecule type" value="Genomic_DNA"/>
</dbReference>
<evidence type="ECO:0000313" key="4">
    <source>
        <dbReference type="EMBL" id="MDB6246131.1"/>
    </source>
</evidence>
<evidence type="ECO:0000259" key="3">
    <source>
        <dbReference type="Pfam" id="PF04650"/>
    </source>
</evidence>
<feature type="region of interest" description="Disordered" evidence="2">
    <location>
        <begin position="43"/>
        <end position="87"/>
    </location>
</feature>
<dbReference type="NCBIfam" id="TIGR01168">
    <property type="entry name" value="YSIRK_signal"/>
    <property type="match status" value="1"/>
</dbReference>
<reference evidence="4" key="2">
    <citation type="submission" date="2022-10" db="EMBL/GenBank/DDBJ databases">
        <authorList>
            <person name="Kostovova I."/>
            <person name="Moravkova M."/>
            <person name="Pechar R."/>
        </authorList>
    </citation>
    <scope>NUCLEOTIDE SEQUENCE</scope>
    <source>
        <strain evidence="4">M597B</strain>
    </source>
</reference>
<accession>A0AAW6B8E2</accession>
<evidence type="ECO:0000256" key="2">
    <source>
        <dbReference type="SAM" id="MobiDB-lite"/>
    </source>
</evidence>
<evidence type="ECO:0000313" key="5">
    <source>
        <dbReference type="Proteomes" id="UP001141961"/>
    </source>
</evidence>
<name>A0AAW6B8E2_LACAM</name>
<reference evidence="4" key="1">
    <citation type="journal article" date="2022" name="Microorganisms">
        <title>Antibiotic Susceptibility, Resistance Gene Determinants and Corresponding Genomic Regions in Lactobacillus amylovorus Isolates Derived from Wild Boars and Domestic Pigs.</title>
        <authorList>
            <person name="Moravkova M."/>
            <person name="Kostovova I."/>
            <person name="Kavanova K."/>
            <person name="Pechar R."/>
            <person name="Stanek S."/>
            <person name="Brychta A."/>
            <person name="Zeman M."/>
            <person name="Kubasova T."/>
        </authorList>
    </citation>
    <scope>NUCLEOTIDE SEQUENCE</scope>
    <source>
        <strain evidence="4">M597B</strain>
    </source>
</reference>
<keyword evidence="1" id="KW-0732">Signal</keyword>